<proteinExistence type="predicted"/>
<dbReference type="CDD" id="cd03143">
    <property type="entry name" value="A4_beta-galactosidase_middle_domain"/>
    <property type="match status" value="1"/>
</dbReference>
<evidence type="ECO:0000259" key="1">
    <source>
        <dbReference type="Pfam" id="PF14258"/>
    </source>
</evidence>
<keyword evidence="3" id="KW-1185">Reference proteome</keyword>
<name>A0ABW7CZB0_9GAMM</name>
<dbReference type="Proteomes" id="UP001605261">
    <property type="component" value="Unassembled WGS sequence"/>
</dbReference>
<dbReference type="RefSeq" id="WP_259208693.1">
    <property type="nucleotide sequence ID" value="NZ_JBHGCJ010000006.1"/>
</dbReference>
<reference evidence="2 3" key="1">
    <citation type="submission" date="2024-09" db="EMBL/GenBank/DDBJ databases">
        <authorList>
            <consortium name="All-Russian atlas of soil microorganisms"/>
            <consortium name="as a basis for the search for new antimicrobial producers and enzymes with unique properties"/>
            <person name="Sokolova E.A."/>
            <person name="Voronina E.N."/>
        </authorList>
    </citation>
    <scope>NUCLEOTIDE SEQUENCE [LARGE SCALE GENOMIC DNA]</scope>
    <source>
        <strain evidence="2 3">AF-22b-331.1</strain>
    </source>
</reference>
<accession>A0ABW7CZB0</accession>
<dbReference type="EMBL" id="JBHGCJ010000006">
    <property type="protein sequence ID" value="MFG6109551.1"/>
    <property type="molecule type" value="Genomic_DNA"/>
</dbReference>
<comment type="caution">
    <text evidence="2">The sequence shown here is derived from an EMBL/GenBank/DDBJ whole genome shotgun (WGS) entry which is preliminary data.</text>
</comment>
<organism evidence="2 3">
    <name type="scientific">Stenotrophomonas nematodicola</name>
    <dbReference type="NCBI Taxonomy" id="2656746"/>
    <lineage>
        <taxon>Bacteria</taxon>
        <taxon>Pseudomonadati</taxon>
        <taxon>Pseudomonadota</taxon>
        <taxon>Gammaproteobacteria</taxon>
        <taxon>Lysobacterales</taxon>
        <taxon>Lysobacteraceae</taxon>
        <taxon>Stenotrophomonas</taxon>
    </lineage>
</organism>
<evidence type="ECO:0000313" key="2">
    <source>
        <dbReference type="EMBL" id="MFG6109551.1"/>
    </source>
</evidence>
<dbReference type="InterPro" id="IPR025646">
    <property type="entry name" value="DUF4350"/>
</dbReference>
<feature type="domain" description="DUF4350" evidence="1">
    <location>
        <begin position="44"/>
        <end position="143"/>
    </location>
</feature>
<gene>
    <name evidence="2" type="ORF">ACEU0G_003564</name>
</gene>
<dbReference type="Pfam" id="PF14258">
    <property type="entry name" value="DUF4350"/>
    <property type="match status" value="1"/>
</dbReference>
<evidence type="ECO:0000313" key="3">
    <source>
        <dbReference type="Proteomes" id="UP001605261"/>
    </source>
</evidence>
<sequence length="407" mass="45286">MSTRLRWLLVVLGVLALGVPLTIAFLRTHERVTRTEQLPPQGEASYNPLYVLGQALRADGITVHARPRVDLATMPLQPRDTLVLLQDSATLPASTARELLAWVARGGHLVMRTPPAEQAEVEPAEVEPAEISRNGPLLDALGVDSIGYGTGCQPFHVRDDPQHVEFCGGRRFAVAPPQGMRLERSWGEDSDEYGQVFARLRHGQGSVDVLADLEFMKGLGRPAPDDAPNAKPGDYIDGLHDKAHRDLTRYLLAPRYGEGSMWLVYGSRPPSLWNRLFYQGWPVWVPLLLALLGWLWHRTQRMGSLLPSPAVERRSLLEHVRASGEHLLRYGKAPLLYDAVRRAFLGRLRRRAPTAAVLVGDAQVQAVAALLQWPHARVHTALTAPASHDLPGLRERIRLLIQMRNLL</sequence>
<protein>
    <submittedName>
        <fullName evidence="2">DUF4350 domain-containing protein</fullName>
    </submittedName>
</protein>